<dbReference type="Pfam" id="PF18135">
    <property type="entry name" value="Type_ISP_C"/>
    <property type="match status" value="1"/>
</dbReference>
<dbReference type="InterPro" id="IPR041635">
    <property type="entry name" value="Type_ISP_LLaBIII_C"/>
</dbReference>
<dbReference type="EMBL" id="MRCC01000009">
    <property type="protein sequence ID" value="OKH25926.1"/>
    <property type="molecule type" value="Genomic_DNA"/>
</dbReference>
<keyword evidence="3" id="KW-1185">Reference proteome</keyword>
<reference evidence="2 3" key="1">
    <citation type="submission" date="2016-11" db="EMBL/GenBank/DDBJ databases">
        <title>Draft Genome Sequences of Nine Cyanobacterial Strains from Diverse Habitats.</title>
        <authorList>
            <person name="Zhu T."/>
            <person name="Hou S."/>
            <person name="Lu X."/>
            <person name="Hess W.R."/>
        </authorList>
    </citation>
    <scope>NUCLEOTIDE SEQUENCE [LARGE SCALE GENOMIC DNA]</scope>
    <source>
        <strain evidence="2 3">5.2 s.c.1</strain>
    </source>
</reference>
<proteinExistence type="predicted"/>
<organism evidence="2 3">
    <name type="scientific">Chroogloeocystis siderophila 5.2 s.c.1</name>
    <dbReference type="NCBI Taxonomy" id="247279"/>
    <lineage>
        <taxon>Bacteria</taxon>
        <taxon>Bacillati</taxon>
        <taxon>Cyanobacteriota</taxon>
        <taxon>Cyanophyceae</taxon>
        <taxon>Oscillatoriophycideae</taxon>
        <taxon>Chroococcales</taxon>
        <taxon>Chroococcaceae</taxon>
        <taxon>Chroogloeocystis</taxon>
    </lineage>
</organism>
<evidence type="ECO:0000259" key="1">
    <source>
        <dbReference type="Pfam" id="PF18135"/>
    </source>
</evidence>
<comment type="caution">
    <text evidence="2">The sequence shown here is derived from an EMBL/GenBank/DDBJ whole genome shotgun (WGS) entry which is preliminary data.</text>
</comment>
<name>A0A1U7HQR4_9CHRO</name>
<evidence type="ECO:0000313" key="2">
    <source>
        <dbReference type="EMBL" id="OKH25926.1"/>
    </source>
</evidence>
<accession>A0A1U7HQR4</accession>
<dbReference type="STRING" id="247279.NIES1031_12645"/>
<dbReference type="AlphaFoldDB" id="A0A1U7HQR4"/>
<evidence type="ECO:0000313" key="3">
    <source>
        <dbReference type="Proteomes" id="UP000185984"/>
    </source>
</evidence>
<gene>
    <name evidence="2" type="ORF">NIES1031_12645</name>
</gene>
<protein>
    <recommendedName>
        <fullName evidence="1">Type ISP restriction-modification enzyme LLaBIII C-terminal specificity domain-containing protein</fullName>
    </recommendedName>
</protein>
<sequence>MLADYPVIGSNVVEAVRYAQPQQSDDKGRVWINQKQYFKNVPPQVWNYSVGNYQICQKWIKDREGCYLSQKDIRQYQRIITALNEMIELMAGIEAVFQLGSSKEQLFIAAHQ</sequence>
<dbReference type="Proteomes" id="UP000185984">
    <property type="component" value="Unassembled WGS sequence"/>
</dbReference>
<feature type="domain" description="Type ISP restriction-modification enzyme LLaBIII C-terminal specificity" evidence="1">
    <location>
        <begin position="5"/>
        <end position="90"/>
    </location>
</feature>